<evidence type="ECO:0000313" key="2">
    <source>
        <dbReference type="EMBL" id="SDW39126.1"/>
    </source>
</evidence>
<keyword evidence="1" id="KW-0812">Transmembrane</keyword>
<sequence length="488" mass="50931">MNRESAVAEDLKSGLVVAVAVVVIGVVGGVAWRLVGPGGGGRAAPPPIVTPVVAVPVYQPSGLEAVIAAAAVPAVRDRLHPGHPEATHALAAAVQVVRAAAPSNVDIDNYLLPHLDGPLWAAIAPKALADMDRCRADVRACLALAAARTVAADADGCRLQAYAVGLAAPTEAVAEFQRTLGQGALENDPERCLGGVLAGMAVARPVTAMTDVLEDIADTKARVTQAGVASEHLAARGRAAEVRHLLTELAGGAAATGAGRGDLLNLLARYAVTDAGLEVIGTAEANEDWVKEMERFRRDLRHHDHESEAAEVAARIEAKTDRSALGAPLRQASKLGGLIKRTAGDGLATAGRLFDEDDPAPTAWPVDDAPLIPEAIARLPADKQFAAYKVILGRGDVATRAAAAELMAATAEEWSENMAEGPVMTDLEWSEVVLAQVRARRDWPAAAALERIEDLDLRARTAAQAVIDWQTQSPARVPPPAQPLLPTR</sequence>
<evidence type="ECO:0000313" key="3">
    <source>
        <dbReference type="Proteomes" id="UP000182944"/>
    </source>
</evidence>
<reference evidence="3" key="1">
    <citation type="submission" date="2016-10" db="EMBL/GenBank/DDBJ databases">
        <authorList>
            <person name="Varghese N."/>
            <person name="Submissions S."/>
        </authorList>
    </citation>
    <scope>NUCLEOTIDE SEQUENCE [LARGE SCALE GENOMIC DNA]</scope>
    <source>
        <strain evidence="3">DSM 29303</strain>
    </source>
</reference>
<dbReference type="Proteomes" id="UP000182944">
    <property type="component" value="Unassembled WGS sequence"/>
</dbReference>
<accession>A0A1H2T5B5</accession>
<name>A0A1H2T5B5_9RHOB</name>
<keyword evidence="3" id="KW-1185">Reference proteome</keyword>
<organism evidence="2 3">
    <name type="scientific">Paracoccus sanguinis</name>
    <dbReference type="NCBI Taxonomy" id="1545044"/>
    <lineage>
        <taxon>Bacteria</taxon>
        <taxon>Pseudomonadati</taxon>
        <taxon>Pseudomonadota</taxon>
        <taxon>Alphaproteobacteria</taxon>
        <taxon>Rhodobacterales</taxon>
        <taxon>Paracoccaceae</taxon>
        <taxon>Paracoccus</taxon>
    </lineage>
</organism>
<protein>
    <submittedName>
        <fullName evidence="2">Uncharacterized protein</fullName>
    </submittedName>
</protein>
<keyword evidence="1" id="KW-1133">Transmembrane helix</keyword>
<dbReference type="AlphaFoldDB" id="A0A1H2T5B5"/>
<keyword evidence="1" id="KW-0472">Membrane</keyword>
<feature type="transmembrane region" description="Helical" evidence="1">
    <location>
        <begin position="15"/>
        <end position="35"/>
    </location>
</feature>
<evidence type="ECO:0000256" key="1">
    <source>
        <dbReference type="SAM" id="Phobius"/>
    </source>
</evidence>
<gene>
    <name evidence="2" type="ORF">SAMN05444276_101850</name>
</gene>
<proteinExistence type="predicted"/>
<dbReference type="EMBL" id="FNNA01000001">
    <property type="protein sequence ID" value="SDW39126.1"/>
    <property type="molecule type" value="Genomic_DNA"/>
</dbReference>